<dbReference type="GO" id="GO:0003837">
    <property type="term" value="F:beta-ureidopropionase activity"/>
    <property type="evidence" value="ECO:0007669"/>
    <property type="project" value="UniProtKB-EC"/>
</dbReference>
<dbReference type="Proteomes" id="UP000825729">
    <property type="component" value="Unassembled WGS sequence"/>
</dbReference>
<comment type="caution">
    <text evidence="10">The sequence shown here is derived from an EMBL/GenBank/DDBJ whole genome shotgun (WGS) entry which is preliminary data.</text>
</comment>
<keyword evidence="2" id="KW-0378">Hydrolase</keyword>
<dbReference type="PANTHER" id="PTHR43674:SF2">
    <property type="entry name" value="BETA-UREIDOPROPIONASE"/>
    <property type="match status" value="1"/>
</dbReference>
<dbReference type="FunFam" id="3.60.110.10:FF:000008">
    <property type="entry name" value="Beta-alanine synthase"/>
    <property type="match status" value="1"/>
</dbReference>
<evidence type="ECO:0000256" key="3">
    <source>
        <dbReference type="ARBA" id="ARBA00050540"/>
    </source>
</evidence>
<comment type="pathway">
    <text evidence="1">Amino-acid biosynthesis; beta-alanine biosynthesis.</text>
</comment>
<comment type="similarity">
    <text evidence="5">Belongs to the carbon-nitrogen hydrolase superfamily. BUP family.</text>
</comment>
<evidence type="ECO:0000256" key="7">
    <source>
        <dbReference type="ARBA" id="ARBA00074804"/>
    </source>
</evidence>
<dbReference type="EMBL" id="JAINDJ010000008">
    <property type="protein sequence ID" value="KAG9440699.1"/>
    <property type="molecule type" value="Genomic_DNA"/>
</dbReference>
<evidence type="ECO:0000256" key="8">
    <source>
        <dbReference type="ARBA" id="ARBA00075038"/>
    </source>
</evidence>
<dbReference type="PROSITE" id="PS50263">
    <property type="entry name" value="CN_HYDROLASE"/>
    <property type="match status" value="1"/>
</dbReference>
<dbReference type="InterPro" id="IPR036526">
    <property type="entry name" value="C-N_Hydrolase_sf"/>
</dbReference>
<evidence type="ECO:0000256" key="4">
    <source>
        <dbReference type="ARBA" id="ARBA00050552"/>
    </source>
</evidence>
<protein>
    <recommendedName>
        <fullName evidence="7">Beta-ureidopropionase</fullName>
        <ecNumber evidence="6">3.5.1.6</ecNumber>
    </recommendedName>
    <alternativeName>
        <fullName evidence="8">N-carbamoyl-beta-alanine amidohydrolase</fullName>
    </alternativeName>
</protein>
<evidence type="ECO:0000256" key="2">
    <source>
        <dbReference type="ARBA" id="ARBA00022801"/>
    </source>
</evidence>
<evidence type="ECO:0000256" key="6">
    <source>
        <dbReference type="ARBA" id="ARBA00066985"/>
    </source>
</evidence>
<dbReference type="InterPro" id="IPR050345">
    <property type="entry name" value="Aliph_Amidase/BUP"/>
</dbReference>
<proteinExistence type="inferred from homology"/>
<name>A0AAV7DWP6_ARIFI</name>
<dbReference type="AlphaFoldDB" id="A0AAV7DWP6"/>
<comment type="catalytic activity">
    <reaction evidence="4">
        <text>3-(carbamoylamino)-2-methylpropanoate + H2O + 2 H(+) = (R)-3-amino-2-methylpropanoate + NH4(+) + CO2</text>
        <dbReference type="Rhea" id="RHEA:37339"/>
        <dbReference type="ChEBI" id="CHEBI:15377"/>
        <dbReference type="ChEBI" id="CHEBI:15378"/>
        <dbReference type="ChEBI" id="CHEBI:16526"/>
        <dbReference type="ChEBI" id="CHEBI:28938"/>
        <dbReference type="ChEBI" id="CHEBI:57731"/>
        <dbReference type="ChEBI" id="CHEBI:74414"/>
        <dbReference type="EC" id="3.5.1.6"/>
    </reaction>
</comment>
<feature type="domain" description="CN hydrolase" evidence="9">
    <location>
        <begin position="96"/>
        <end position="366"/>
    </location>
</feature>
<keyword evidence="11" id="KW-1185">Reference proteome</keyword>
<reference evidence="10 11" key="1">
    <citation type="submission" date="2021-07" db="EMBL/GenBank/DDBJ databases">
        <title>The Aristolochia fimbriata genome: insights into angiosperm evolution, floral development and chemical biosynthesis.</title>
        <authorList>
            <person name="Jiao Y."/>
        </authorList>
    </citation>
    <scope>NUCLEOTIDE SEQUENCE [LARGE SCALE GENOMIC DNA]</scope>
    <source>
        <strain evidence="10">IBCAS-2021</strain>
        <tissue evidence="10">Leaf</tissue>
    </source>
</reference>
<organism evidence="10 11">
    <name type="scientific">Aristolochia fimbriata</name>
    <name type="common">White veined hardy Dutchman's pipe vine</name>
    <dbReference type="NCBI Taxonomy" id="158543"/>
    <lineage>
        <taxon>Eukaryota</taxon>
        <taxon>Viridiplantae</taxon>
        <taxon>Streptophyta</taxon>
        <taxon>Embryophyta</taxon>
        <taxon>Tracheophyta</taxon>
        <taxon>Spermatophyta</taxon>
        <taxon>Magnoliopsida</taxon>
        <taxon>Magnoliidae</taxon>
        <taxon>Piperales</taxon>
        <taxon>Aristolochiaceae</taxon>
        <taxon>Aristolochia</taxon>
    </lineage>
</organism>
<evidence type="ECO:0000259" key="9">
    <source>
        <dbReference type="PROSITE" id="PS50263"/>
    </source>
</evidence>
<dbReference type="PANTHER" id="PTHR43674">
    <property type="entry name" value="NITRILASE C965.09-RELATED"/>
    <property type="match status" value="1"/>
</dbReference>
<dbReference type="Gene3D" id="3.60.110.10">
    <property type="entry name" value="Carbon-nitrogen hydrolase"/>
    <property type="match status" value="1"/>
</dbReference>
<dbReference type="InterPro" id="IPR003010">
    <property type="entry name" value="C-N_Hydrolase"/>
</dbReference>
<dbReference type="GO" id="GO:0033396">
    <property type="term" value="P:beta-alanine biosynthetic process via 3-ureidopropionate"/>
    <property type="evidence" value="ECO:0007669"/>
    <property type="project" value="TreeGrafter"/>
</dbReference>
<comment type="catalytic activity">
    <reaction evidence="3">
        <text>3-(carbamoylamino)propanoate + H2O + 2 H(+) = beta-alanine + NH4(+) + CO2</text>
        <dbReference type="Rhea" id="RHEA:11184"/>
        <dbReference type="ChEBI" id="CHEBI:11892"/>
        <dbReference type="ChEBI" id="CHEBI:15377"/>
        <dbReference type="ChEBI" id="CHEBI:15378"/>
        <dbReference type="ChEBI" id="CHEBI:16526"/>
        <dbReference type="ChEBI" id="CHEBI:28938"/>
        <dbReference type="ChEBI" id="CHEBI:57966"/>
        <dbReference type="EC" id="3.5.1.6"/>
    </reaction>
</comment>
<dbReference type="EC" id="3.5.1.6" evidence="6"/>
<sequence>MAGDRNENGGVEEEGGNARDGSIRGFESLYHLLGASLKPETFQEVSRWILGLNCGKALGSIQLPDSATVLSSKHDFDFQAFCFEASKESLRQPRLVRVGLIQNSIELPTTSPFLDQKRAIMQKLKPMIDAAGASGVNILCLQEAWMMPFAFCTREKSWCEFAEPIDGETTQFLQDFARKYNMVIVSPILERDLNHGETIWNTAVIIGNHGNIIGKHRKNHIPRVGDFNESTYYMEGNTGHPVFETAFGKIAVNICYGRHHPLNWLAFGLNGAEIVFNPSATVGELSEPMWPIEARNAAIANSYFVGSINRVGTESFPNPFTSGDGKPQHADFGLFYGSSYFSAPDASCSPSLSRYRDGLIISDMDLNLCRQLKDKWGFRMTARYELYAELFSEYLKPDFKPQVVVDPCLQKTPS</sequence>
<evidence type="ECO:0000313" key="11">
    <source>
        <dbReference type="Proteomes" id="UP000825729"/>
    </source>
</evidence>
<evidence type="ECO:0000256" key="5">
    <source>
        <dbReference type="ARBA" id="ARBA00061249"/>
    </source>
</evidence>
<dbReference type="SUPFAM" id="SSF56317">
    <property type="entry name" value="Carbon-nitrogen hydrolase"/>
    <property type="match status" value="1"/>
</dbReference>
<accession>A0AAV7DWP6</accession>
<dbReference type="Pfam" id="PF00795">
    <property type="entry name" value="CN_hydrolase"/>
    <property type="match status" value="1"/>
</dbReference>
<gene>
    <name evidence="10" type="ORF">H6P81_020864</name>
</gene>
<evidence type="ECO:0000256" key="1">
    <source>
        <dbReference type="ARBA" id="ARBA00004668"/>
    </source>
</evidence>
<evidence type="ECO:0000313" key="10">
    <source>
        <dbReference type="EMBL" id="KAG9440699.1"/>
    </source>
</evidence>